<proteinExistence type="predicted"/>
<evidence type="ECO:0000313" key="2">
    <source>
        <dbReference type="EMBL" id="CAJ12632.1"/>
    </source>
</evidence>
<evidence type="ECO:0000313" key="3">
    <source>
        <dbReference type="Proteomes" id="UP000002719"/>
    </source>
</evidence>
<dbReference type="STRING" id="359391.BAB2_0466"/>
<keyword evidence="1" id="KW-1133">Transmembrane helix</keyword>
<keyword evidence="1" id="KW-0812">Transmembrane</keyword>
<feature type="transmembrane region" description="Helical" evidence="1">
    <location>
        <begin position="18"/>
        <end position="40"/>
    </location>
</feature>
<dbReference type="Proteomes" id="UP000002719">
    <property type="component" value="Chromosome II"/>
</dbReference>
<dbReference type="KEGG" id="bmf:BAB2_0466"/>
<name>Q2YL24_BRUA2</name>
<dbReference type="PROSITE" id="PS51318">
    <property type="entry name" value="TAT"/>
    <property type="match status" value="1"/>
</dbReference>
<keyword evidence="1" id="KW-0472">Membrane</keyword>
<accession>Q2YL24</accession>
<protein>
    <submittedName>
        <fullName evidence="2">Uncharacterized protein</fullName>
    </submittedName>
</protein>
<sequence length="80" mass="8759">MSSELNGHSPRNRARRHFLGVAATAAARVAILGALVSSSLPARHGQQMVAPWGARFALPVERHARHHAEWSCCRGKALRR</sequence>
<dbReference type="HOGENOM" id="CLU_2582844_0_0_5"/>
<keyword evidence="3" id="KW-1185">Reference proteome</keyword>
<dbReference type="EMBL" id="AM040265">
    <property type="protein sequence ID" value="CAJ12632.1"/>
    <property type="molecule type" value="Genomic_DNA"/>
</dbReference>
<organism evidence="2 3">
    <name type="scientific">Brucella abortus (strain 2308)</name>
    <dbReference type="NCBI Taxonomy" id="359391"/>
    <lineage>
        <taxon>Bacteria</taxon>
        <taxon>Pseudomonadati</taxon>
        <taxon>Pseudomonadota</taxon>
        <taxon>Alphaproteobacteria</taxon>
        <taxon>Hyphomicrobiales</taxon>
        <taxon>Brucellaceae</taxon>
        <taxon>Brucella/Ochrobactrum group</taxon>
        <taxon>Brucella</taxon>
    </lineage>
</organism>
<evidence type="ECO:0000256" key="1">
    <source>
        <dbReference type="SAM" id="Phobius"/>
    </source>
</evidence>
<gene>
    <name evidence="2" type="ordered locus">BAB2_0466</name>
</gene>
<reference evidence="2 3" key="1">
    <citation type="journal article" date="2005" name="Infect. Immun.">
        <title>Whole-genome analyses of speciation events in pathogenic Brucellae.</title>
        <authorList>
            <consortium name="Microbial Genomics Group"/>
            <consortium name="Lawrence Livermore National Laboratory"/>
            <consortium name="and the Genome Analysis Group"/>
            <consortium name="Oak Ridge National Laboratory"/>
            <person name="Chain P."/>
            <person name="Comerci D.J."/>
            <person name="Tolmasky M.E."/>
            <person name="Larimer F.W."/>
            <person name="Malfatti S."/>
            <person name="Vergez L.M."/>
            <person name="Aguero F."/>
            <person name="Land M.L."/>
            <person name="Ugalde R.A."/>
            <person name="Garcia E."/>
        </authorList>
    </citation>
    <scope>NUCLEOTIDE SEQUENCE [LARGE SCALE GENOMIC DNA]</scope>
    <source>
        <strain evidence="2 3">2308</strain>
    </source>
</reference>
<dbReference type="AlphaFoldDB" id="Q2YL24"/>
<dbReference type="InterPro" id="IPR006311">
    <property type="entry name" value="TAT_signal"/>
</dbReference>